<evidence type="ECO:0000313" key="5">
    <source>
        <dbReference type="Proteomes" id="UP000185944"/>
    </source>
</evidence>
<feature type="region of interest" description="Disordered" evidence="3">
    <location>
        <begin position="62"/>
        <end position="108"/>
    </location>
</feature>
<gene>
    <name evidence="4" type="ORF">NEDG_01998</name>
</gene>
<dbReference type="OrthoDB" id="2192108at2759"/>
<protein>
    <recommendedName>
        <fullName evidence="2">rRNA-processing protein FYV7</fullName>
    </recommendedName>
</protein>
<proteinExistence type="inferred from homology"/>
<feature type="region of interest" description="Disordered" evidence="3">
    <location>
        <begin position="15"/>
        <end position="49"/>
    </location>
</feature>
<reference evidence="4 5" key="1">
    <citation type="submission" date="2016-02" db="EMBL/GenBank/DDBJ databases">
        <title>Discovery of a natural microsporidian pathogen with a broad tissue tropism in Caenorhabditis elegans.</title>
        <authorList>
            <person name="Luallen R.J."/>
            <person name="Reinke A.W."/>
            <person name="Tong L."/>
            <person name="Botts M.R."/>
            <person name="Felix M.-A."/>
            <person name="Troemel E.R."/>
        </authorList>
    </citation>
    <scope>NUCLEOTIDE SEQUENCE [LARGE SCALE GENOMIC DNA]</scope>
    <source>
        <strain evidence="4 5">JUm2807</strain>
    </source>
</reference>
<comment type="similarity">
    <text evidence="1">Belongs to the FYV7 family.</text>
</comment>
<evidence type="ECO:0000256" key="3">
    <source>
        <dbReference type="SAM" id="MobiDB-lite"/>
    </source>
</evidence>
<feature type="compositionally biased region" description="Basic and acidic residues" evidence="3">
    <location>
        <begin position="62"/>
        <end position="87"/>
    </location>
</feature>
<evidence type="ECO:0000256" key="2">
    <source>
        <dbReference type="ARBA" id="ARBA00018780"/>
    </source>
</evidence>
<feature type="compositionally biased region" description="Basic residues" evidence="3">
    <location>
        <begin position="91"/>
        <end position="102"/>
    </location>
</feature>
<evidence type="ECO:0000256" key="1">
    <source>
        <dbReference type="ARBA" id="ARBA00006800"/>
    </source>
</evidence>
<organism evidence="4 5">
    <name type="scientific">Nematocida displodere</name>
    <dbReference type="NCBI Taxonomy" id="1805483"/>
    <lineage>
        <taxon>Eukaryota</taxon>
        <taxon>Fungi</taxon>
        <taxon>Fungi incertae sedis</taxon>
        <taxon>Microsporidia</taxon>
        <taxon>Nematocida</taxon>
    </lineage>
</organism>
<comment type="caution">
    <text evidence="4">The sequence shown here is derived from an EMBL/GenBank/DDBJ whole genome shotgun (WGS) entry which is preliminary data.</text>
</comment>
<dbReference type="EMBL" id="LTDL01000028">
    <property type="protein sequence ID" value="OAG30456.1"/>
    <property type="molecule type" value="Genomic_DNA"/>
</dbReference>
<sequence>MGGWNERRVFRQRKIQEKETERRTHLKEDALKDLQGARPTSLEEEAPLPAVRKLPLLEQLKQENEENRRQRLIENEEIDKRKTEKLQQRKTWSKKFQQRTRKGQIPLDHRINYSLKKIKQMKREEM</sequence>
<dbReference type="GeneID" id="93648348"/>
<dbReference type="InterPro" id="IPR013730">
    <property type="entry name" value="Fyv7/TAP26"/>
</dbReference>
<dbReference type="AlphaFoldDB" id="A0A177EFG4"/>
<accession>A0A177EFG4</accession>
<dbReference type="Pfam" id="PF08524">
    <property type="entry name" value="rRNA_processing"/>
    <property type="match status" value="1"/>
</dbReference>
<dbReference type="Proteomes" id="UP000185944">
    <property type="component" value="Unassembled WGS sequence"/>
</dbReference>
<feature type="compositionally biased region" description="Basic and acidic residues" evidence="3">
    <location>
        <begin position="15"/>
        <end position="32"/>
    </location>
</feature>
<keyword evidence="5" id="KW-1185">Reference proteome</keyword>
<dbReference type="RefSeq" id="XP_067544713.1">
    <property type="nucleotide sequence ID" value="XM_067689416.1"/>
</dbReference>
<evidence type="ECO:0000313" key="4">
    <source>
        <dbReference type="EMBL" id="OAG30456.1"/>
    </source>
</evidence>
<name>A0A177EFG4_9MICR</name>
<dbReference type="VEuPathDB" id="MicrosporidiaDB:NEDG_01998"/>